<dbReference type="EMBL" id="JAGIOJ010000001">
    <property type="protein sequence ID" value="MBP2398799.1"/>
    <property type="molecule type" value="Genomic_DNA"/>
</dbReference>
<name>A0ABS4XQK7_GLUPR</name>
<proteinExistence type="predicted"/>
<dbReference type="SUPFAM" id="SSF51182">
    <property type="entry name" value="RmlC-like cupins"/>
    <property type="match status" value="1"/>
</dbReference>
<keyword evidence="2" id="KW-1185">Reference proteome</keyword>
<organism evidence="1 2">
    <name type="scientific">Glutamicibacter protophormiae</name>
    <name type="common">Brevibacterium protophormiae</name>
    <dbReference type="NCBI Taxonomy" id="37930"/>
    <lineage>
        <taxon>Bacteria</taxon>
        <taxon>Bacillati</taxon>
        <taxon>Actinomycetota</taxon>
        <taxon>Actinomycetes</taxon>
        <taxon>Micrococcales</taxon>
        <taxon>Micrococcaceae</taxon>
        <taxon>Glutamicibacter</taxon>
    </lineage>
</organism>
<dbReference type="Proteomes" id="UP001195422">
    <property type="component" value="Unassembled WGS sequence"/>
</dbReference>
<comment type="caution">
    <text evidence="1">The sequence shown here is derived from an EMBL/GenBank/DDBJ whole genome shotgun (WGS) entry which is preliminary data.</text>
</comment>
<reference evidence="1 2" key="1">
    <citation type="submission" date="2021-03" db="EMBL/GenBank/DDBJ databases">
        <title>Sequencing the genomes of 1000 actinobacteria strains.</title>
        <authorList>
            <person name="Klenk H.-P."/>
        </authorList>
    </citation>
    <scope>NUCLEOTIDE SEQUENCE [LARGE SCALE GENOMIC DNA]</scope>
    <source>
        <strain evidence="1 2">DSM 20168</strain>
    </source>
</reference>
<dbReference type="PANTHER" id="PTHR37943">
    <property type="entry name" value="PROTEIN VES"/>
    <property type="match status" value="1"/>
</dbReference>
<dbReference type="InterPro" id="IPR010282">
    <property type="entry name" value="Uncharacterised_HutD/Ves"/>
</dbReference>
<protein>
    <submittedName>
        <fullName evidence="1">Environmental stress-induced protein Ves</fullName>
    </submittedName>
</protein>
<dbReference type="Gene3D" id="2.60.120.10">
    <property type="entry name" value="Jelly Rolls"/>
    <property type="match status" value="1"/>
</dbReference>
<gene>
    <name evidence="1" type="ORF">JOF39_001880</name>
</gene>
<sequence>MATHAGWVAARFNEFRGIVLGQMIKTHQHGAILFSRQSRIAVSRYFLSDQTVDTGLPVSASVVNEMMELAQNYSKESNFIMTMSIVRYADLSPQLWKNGKGVTRTLFSDDLANGGDWTWKISIAEITGTQPYSRYPGIRRSQVALGPGAVDLVVNNRQIDLPVEGIIVFEGEDEVEATPRSEGFLDLNVMALRENWDPQALILDSAVIEPSAEVLQMLIALHDHCTVNGEQLAYLDAVKLVPGSPATATGKFVLASLAPQS</sequence>
<evidence type="ECO:0000313" key="2">
    <source>
        <dbReference type="Proteomes" id="UP001195422"/>
    </source>
</evidence>
<dbReference type="InterPro" id="IPR014710">
    <property type="entry name" value="RmlC-like_jellyroll"/>
</dbReference>
<dbReference type="PANTHER" id="PTHR37943:SF1">
    <property type="entry name" value="PROTEIN VES"/>
    <property type="match status" value="1"/>
</dbReference>
<dbReference type="InterPro" id="IPR011051">
    <property type="entry name" value="RmlC_Cupin_sf"/>
</dbReference>
<dbReference type="RefSeq" id="WP_209550385.1">
    <property type="nucleotide sequence ID" value="NZ_JAGIOJ010000001.1"/>
</dbReference>
<dbReference type="Pfam" id="PF05962">
    <property type="entry name" value="HutD"/>
    <property type="match status" value="1"/>
</dbReference>
<accession>A0ABS4XQK7</accession>
<evidence type="ECO:0000313" key="1">
    <source>
        <dbReference type="EMBL" id="MBP2398799.1"/>
    </source>
</evidence>